<evidence type="ECO:0000256" key="1">
    <source>
        <dbReference type="SAM" id="MobiDB-lite"/>
    </source>
</evidence>
<dbReference type="RefSeq" id="WP_111318790.1">
    <property type="nucleotide sequence ID" value="NZ_BIFX01000001.1"/>
</dbReference>
<organism evidence="3 4">
    <name type="scientific">Thermosporothrix hazakensis</name>
    <dbReference type="NCBI Taxonomy" id="644383"/>
    <lineage>
        <taxon>Bacteria</taxon>
        <taxon>Bacillati</taxon>
        <taxon>Chloroflexota</taxon>
        <taxon>Ktedonobacteria</taxon>
        <taxon>Ktedonobacterales</taxon>
        <taxon>Thermosporotrichaceae</taxon>
        <taxon>Thermosporothrix</taxon>
    </lineage>
</organism>
<name>A0A326UDH4_THEHA</name>
<comment type="caution">
    <text evidence="3">The sequence shown here is derived from an EMBL/GenBank/DDBJ whole genome shotgun (WGS) entry which is preliminary data.</text>
</comment>
<dbReference type="AlphaFoldDB" id="A0A326UDH4"/>
<proteinExistence type="predicted"/>
<feature type="compositionally biased region" description="Polar residues" evidence="1">
    <location>
        <begin position="1"/>
        <end position="26"/>
    </location>
</feature>
<dbReference type="Proteomes" id="UP000248806">
    <property type="component" value="Unassembled WGS sequence"/>
</dbReference>
<evidence type="ECO:0000256" key="2">
    <source>
        <dbReference type="SAM" id="Phobius"/>
    </source>
</evidence>
<feature type="transmembrane region" description="Helical" evidence="2">
    <location>
        <begin position="165"/>
        <end position="186"/>
    </location>
</feature>
<feature type="region of interest" description="Disordered" evidence="1">
    <location>
        <begin position="1"/>
        <end position="33"/>
    </location>
</feature>
<accession>A0A326UDH4</accession>
<sequence length="190" mass="21130">MQDQQTGNVTNRTPFSHSAQNVQTGLSPDDMATHPARHITRSLHSMSLVPMAQQKRAARYQRLRTSRRQGAAPITEPLHRTDILPGGTARQYTRQYTDSSRFTAIHVPPPMTKRLRAKPEGQAHPRVMSLPYQGVVPVETRAAASQAVPSVIASASMRDVQNRSFYYLLALLTLSTIGILICGYLFHITN</sequence>
<keyword evidence="2" id="KW-0472">Membrane</keyword>
<gene>
    <name evidence="3" type="ORF">EI42_00673</name>
</gene>
<keyword evidence="4" id="KW-1185">Reference proteome</keyword>
<dbReference type="EMBL" id="QKUF01000001">
    <property type="protein sequence ID" value="PZW36497.1"/>
    <property type="molecule type" value="Genomic_DNA"/>
</dbReference>
<keyword evidence="2" id="KW-1133">Transmembrane helix</keyword>
<protein>
    <submittedName>
        <fullName evidence="3">Uncharacterized protein</fullName>
    </submittedName>
</protein>
<reference evidence="3 4" key="1">
    <citation type="submission" date="2018-06" db="EMBL/GenBank/DDBJ databases">
        <title>Genomic Encyclopedia of Archaeal and Bacterial Type Strains, Phase II (KMG-II): from individual species to whole genera.</title>
        <authorList>
            <person name="Goeker M."/>
        </authorList>
    </citation>
    <scope>NUCLEOTIDE SEQUENCE [LARGE SCALE GENOMIC DNA]</scope>
    <source>
        <strain evidence="3 4">ATCC BAA-1881</strain>
    </source>
</reference>
<evidence type="ECO:0000313" key="3">
    <source>
        <dbReference type="EMBL" id="PZW36497.1"/>
    </source>
</evidence>
<keyword evidence="2" id="KW-0812">Transmembrane</keyword>
<evidence type="ECO:0000313" key="4">
    <source>
        <dbReference type="Proteomes" id="UP000248806"/>
    </source>
</evidence>